<accession>A0ABS7EBF8</accession>
<dbReference type="RefSeq" id="WP_220102335.1">
    <property type="nucleotide sequence ID" value="NZ_JAHZSS010000001.1"/>
</dbReference>
<name>A0ABS7EBF8_9GAMM</name>
<dbReference type="Proteomes" id="UP001166251">
    <property type="component" value="Unassembled WGS sequence"/>
</dbReference>
<dbReference type="PROSITE" id="PS51257">
    <property type="entry name" value="PROKAR_LIPOPROTEIN"/>
    <property type="match status" value="1"/>
</dbReference>
<evidence type="ECO:0000313" key="2">
    <source>
        <dbReference type="EMBL" id="MBW8189662.1"/>
    </source>
</evidence>
<organism evidence="2 3">
    <name type="scientific">Neiella holothuriorum</name>
    <dbReference type="NCBI Taxonomy" id="2870530"/>
    <lineage>
        <taxon>Bacteria</taxon>
        <taxon>Pseudomonadati</taxon>
        <taxon>Pseudomonadota</taxon>
        <taxon>Gammaproteobacteria</taxon>
        <taxon>Alteromonadales</taxon>
        <taxon>Echinimonadaceae</taxon>
        <taxon>Neiella</taxon>
    </lineage>
</organism>
<proteinExistence type="predicted"/>
<evidence type="ECO:0000256" key="1">
    <source>
        <dbReference type="SAM" id="SignalP"/>
    </source>
</evidence>
<keyword evidence="1" id="KW-0732">Signal</keyword>
<evidence type="ECO:0008006" key="4">
    <source>
        <dbReference type="Google" id="ProtNLM"/>
    </source>
</evidence>
<gene>
    <name evidence="2" type="ORF">K0504_01325</name>
</gene>
<keyword evidence="3" id="KW-1185">Reference proteome</keyword>
<comment type="caution">
    <text evidence="2">The sequence shown here is derived from an EMBL/GenBank/DDBJ whole genome shotgun (WGS) entry which is preliminary data.</text>
</comment>
<sequence length="118" mass="12885">MTMIKTLLLSLLVASVVACSHSYSVGNDFSEDKISQITEGQTTTSGLISLFGEPYSKVMISETHEKWLYFLASGQTKEQKSDALLEDMTTPAEPKHKMLSVLVSGDVVTSYGYVEGIL</sequence>
<evidence type="ECO:0000313" key="3">
    <source>
        <dbReference type="Proteomes" id="UP001166251"/>
    </source>
</evidence>
<protein>
    <recommendedName>
        <fullName evidence="4">Lipoprotein SmpA/OmlA domain-containing protein</fullName>
    </recommendedName>
</protein>
<feature type="chain" id="PRO_5045876226" description="Lipoprotein SmpA/OmlA domain-containing protein" evidence="1">
    <location>
        <begin position="19"/>
        <end position="118"/>
    </location>
</feature>
<dbReference type="EMBL" id="JAHZSS010000001">
    <property type="protein sequence ID" value="MBW8189662.1"/>
    <property type="molecule type" value="Genomic_DNA"/>
</dbReference>
<feature type="signal peptide" evidence="1">
    <location>
        <begin position="1"/>
        <end position="18"/>
    </location>
</feature>
<reference evidence="2" key="1">
    <citation type="submission" date="2021-07" db="EMBL/GenBank/DDBJ databases">
        <title>Neiella marina sp. nov., isolated from the intestinal content of sea cucumber Apostichopus japonicus.</title>
        <authorList>
            <person name="Bai X."/>
        </authorList>
    </citation>
    <scope>NUCLEOTIDE SEQUENCE</scope>
    <source>
        <strain evidence="2">126</strain>
    </source>
</reference>